<dbReference type="GO" id="GO:0030667">
    <property type="term" value="C:secretory granule membrane"/>
    <property type="evidence" value="ECO:0007669"/>
    <property type="project" value="TreeGrafter"/>
</dbReference>
<dbReference type="EMBL" id="UYYA01004344">
    <property type="protein sequence ID" value="VDM61325.1"/>
    <property type="molecule type" value="Genomic_DNA"/>
</dbReference>
<dbReference type="AlphaFoldDB" id="A0A0R3PUV7"/>
<accession>A0A0R3PUV7</accession>
<feature type="transmembrane region" description="Helical" evidence="5">
    <location>
        <begin position="554"/>
        <end position="571"/>
    </location>
</feature>
<dbReference type="GO" id="GO:0016529">
    <property type="term" value="C:sarcoplasmic reticulum"/>
    <property type="evidence" value="ECO:0007669"/>
    <property type="project" value="TreeGrafter"/>
</dbReference>
<name>A0A0R3PUV7_ANGCS</name>
<dbReference type="GO" id="GO:0070679">
    <property type="term" value="F:inositol 1,4,5 trisphosphate binding"/>
    <property type="evidence" value="ECO:0007669"/>
    <property type="project" value="TreeGrafter"/>
</dbReference>
<protein>
    <submittedName>
        <fullName evidence="10">RIH_assoc domain-containing protein</fullName>
    </submittedName>
</protein>
<feature type="domain" description="Ion transport" evidence="6">
    <location>
        <begin position="704"/>
        <end position="897"/>
    </location>
</feature>
<keyword evidence="9" id="KW-1185">Reference proteome</keyword>
<dbReference type="GO" id="GO:0005789">
    <property type="term" value="C:endoplasmic reticulum membrane"/>
    <property type="evidence" value="ECO:0007669"/>
    <property type="project" value="TreeGrafter"/>
</dbReference>
<feature type="transmembrane region" description="Helical" evidence="5">
    <location>
        <begin position="697"/>
        <end position="719"/>
    </location>
</feature>
<keyword evidence="2 5" id="KW-0812">Transmembrane</keyword>
<dbReference type="Proteomes" id="UP000267027">
    <property type="component" value="Unassembled WGS sequence"/>
</dbReference>
<reference evidence="8 9" key="2">
    <citation type="submission" date="2018-11" db="EMBL/GenBank/DDBJ databases">
        <authorList>
            <consortium name="Pathogen Informatics"/>
        </authorList>
    </citation>
    <scope>NUCLEOTIDE SEQUENCE [LARGE SCALE GENOMIC DNA]</scope>
    <source>
        <strain evidence="8 9">Costa Rica</strain>
    </source>
</reference>
<dbReference type="GO" id="GO:0035091">
    <property type="term" value="F:phosphatidylinositol binding"/>
    <property type="evidence" value="ECO:0007669"/>
    <property type="project" value="TreeGrafter"/>
</dbReference>
<evidence type="ECO:0000256" key="1">
    <source>
        <dbReference type="ARBA" id="ARBA00004141"/>
    </source>
</evidence>
<feature type="transmembrane region" description="Helical" evidence="5">
    <location>
        <begin position="869"/>
        <end position="888"/>
    </location>
</feature>
<reference evidence="10" key="1">
    <citation type="submission" date="2016-04" db="UniProtKB">
        <authorList>
            <consortium name="WormBaseParasite"/>
        </authorList>
    </citation>
    <scope>IDENTIFICATION</scope>
</reference>
<dbReference type="OMA" id="FPIHDIC"/>
<evidence type="ECO:0000256" key="3">
    <source>
        <dbReference type="ARBA" id="ARBA00022989"/>
    </source>
</evidence>
<evidence type="ECO:0000259" key="6">
    <source>
        <dbReference type="Pfam" id="PF00520"/>
    </source>
</evidence>
<dbReference type="Gene3D" id="1.10.287.70">
    <property type="match status" value="1"/>
</dbReference>
<dbReference type="InterPro" id="IPR015925">
    <property type="entry name" value="Ryanodine_IP3_receptor"/>
</dbReference>
<evidence type="ECO:0000256" key="4">
    <source>
        <dbReference type="ARBA" id="ARBA00023136"/>
    </source>
</evidence>
<dbReference type="GO" id="GO:0005509">
    <property type="term" value="F:calcium ion binding"/>
    <property type="evidence" value="ECO:0007669"/>
    <property type="project" value="TreeGrafter"/>
</dbReference>
<evidence type="ECO:0000313" key="9">
    <source>
        <dbReference type="Proteomes" id="UP000267027"/>
    </source>
</evidence>
<dbReference type="GO" id="GO:0005886">
    <property type="term" value="C:plasma membrane"/>
    <property type="evidence" value="ECO:0007669"/>
    <property type="project" value="TreeGrafter"/>
</dbReference>
<evidence type="ECO:0000256" key="2">
    <source>
        <dbReference type="ARBA" id="ARBA00022692"/>
    </source>
</evidence>
<dbReference type="GO" id="GO:0005220">
    <property type="term" value="F:inositol 1,4,5-trisphosphate-gated calcium channel activity"/>
    <property type="evidence" value="ECO:0007669"/>
    <property type="project" value="TreeGrafter"/>
</dbReference>
<dbReference type="InterPro" id="IPR013662">
    <property type="entry name" value="RIH_assoc-dom"/>
</dbReference>
<feature type="transmembrane region" description="Helical" evidence="5">
    <location>
        <begin position="630"/>
        <end position="649"/>
    </location>
</feature>
<dbReference type="Pfam" id="PF00520">
    <property type="entry name" value="Ion_trans"/>
    <property type="match status" value="1"/>
</dbReference>
<dbReference type="WBParaSite" id="ACOC_0000973901-mRNA-1">
    <property type="protein sequence ID" value="ACOC_0000973901-mRNA-1"/>
    <property type="gene ID" value="ACOC_0000973901"/>
</dbReference>
<dbReference type="Pfam" id="PF08454">
    <property type="entry name" value="RIH_assoc"/>
    <property type="match status" value="1"/>
</dbReference>
<proteinExistence type="predicted"/>
<dbReference type="PANTHER" id="PTHR13715:SF102">
    <property type="entry name" value="INOSITOL 1,4,5-TRISPHOSPHATE RECEPTOR"/>
    <property type="match status" value="1"/>
</dbReference>
<gene>
    <name evidence="8" type="ORF">ACOC_LOCUS9740</name>
</gene>
<evidence type="ECO:0000259" key="7">
    <source>
        <dbReference type="Pfam" id="PF08454"/>
    </source>
</evidence>
<organism evidence="10">
    <name type="scientific">Angiostrongylus costaricensis</name>
    <name type="common">Nematode worm</name>
    <dbReference type="NCBI Taxonomy" id="334426"/>
    <lineage>
        <taxon>Eukaryota</taxon>
        <taxon>Metazoa</taxon>
        <taxon>Ecdysozoa</taxon>
        <taxon>Nematoda</taxon>
        <taxon>Chromadorea</taxon>
        <taxon>Rhabditida</taxon>
        <taxon>Rhabditina</taxon>
        <taxon>Rhabditomorpha</taxon>
        <taxon>Strongyloidea</taxon>
        <taxon>Metastrongylidae</taxon>
        <taxon>Angiostrongylus</taxon>
    </lineage>
</organism>
<evidence type="ECO:0000313" key="8">
    <source>
        <dbReference type="EMBL" id="VDM61325.1"/>
    </source>
</evidence>
<dbReference type="STRING" id="334426.A0A0R3PUV7"/>
<feature type="domain" description="RyR/IP3R Homology associated" evidence="7">
    <location>
        <begin position="183"/>
        <end position="288"/>
    </location>
</feature>
<dbReference type="PANTHER" id="PTHR13715">
    <property type="entry name" value="RYANODINE RECEPTOR AND IP3 RECEPTOR"/>
    <property type="match status" value="1"/>
</dbReference>
<sequence>MLGDSRDGTQSTEHLEKEFGIRIDERSLYEIQCRLNDAGASDLVIDIVTNEPSREIFLKAIQLAKALLLEGNDKVQQSFYTRLKKKDAHELFFKAISQRILTAQNRLKSDMMSCNENKPRGASTAITPISLDHAVNPLFNPTNVRHSSLSEISQQSHELTTSSLPDLSPYQDEDRINDALPAEVAIVEPIFRVLQLLCENHNNLLQNFIRKQSDRTNHNLVADTLSFLDTVCGSTKGSLGVFGEVGEHNFSLITQTLATLTEFCQGPCHENQNTMAMQENGLNIIISLVLNDIKPLADDHMELALEIKSQASKLLLAIMESRHDSENAERVLQNMDNTDGGPSQLVHALTQAYEMAHSKQYEISVMRRDLLERSKLQNGPTSIVSPSMKADGGTMRLTLPEISVDSSGAVSIHDDVKLNLKYVSEQASTVNPKEVGHNIYILAHQLAGHSPELARCLDPDDASKSPQTRNALNFYKKHTAQIEGSKVTEFFDHWPALYQEMKWQRKLQDRPYLSACTKRLRLWGRLAFLFAVLVNVIIALYYPFDSVDSKSSVLLKKYFFSFLFICFPAGLHASNPFIYTSSVISIIFLYSQWDERALSSMCSTFWQGSWIKLLRIVRHFSSSLAKSSNIITAIAVVMFSAALMLISLLGVVPALYIIGLAQLVNKCIHLVAYGSNKGLEDKSWSVRLSDGELHYHIAYLIVCCLGFVIHPMLYCILLFDIVASEDTLRNVISSVTKNWQSIILTGLLALILVYIFSIIGYTFFQKGTFKILSNFTLEVDPLEPVQPPAIFTEDPNPDTCSSDQECLESTNGRRKHEDDRTRIASCDTLRMCIITTLNWGLRNGGGIGDVLRNADPEEKLFYYRIIYDLSFYVVLIVIVLNLIFGVIIDTFGDLRTEKNDKEDVLKNSCFICGLERGK</sequence>
<comment type="subcellular location">
    <subcellularLocation>
        <location evidence="1">Membrane</location>
        <topology evidence="1">Multi-pass membrane protein</topology>
    </subcellularLocation>
</comment>
<dbReference type="InterPro" id="IPR005821">
    <property type="entry name" value="Ion_trans_dom"/>
</dbReference>
<evidence type="ECO:0000313" key="10">
    <source>
        <dbReference type="WBParaSite" id="ACOC_0000973901-mRNA-1"/>
    </source>
</evidence>
<keyword evidence="3 5" id="KW-1133">Transmembrane helix</keyword>
<keyword evidence="4 5" id="KW-0472">Membrane</keyword>
<dbReference type="OrthoDB" id="76898at2759"/>
<feature type="transmembrane region" description="Helical" evidence="5">
    <location>
        <begin position="522"/>
        <end position="542"/>
    </location>
</feature>
<dbReference type="GO" id="GO:0051209">
    <property type="term" value="P:release of sequestered calcium ion into cytosol"/>
    <property type="evidence" value="ECO:0007669"/>
    <property type="project" value="TreeGrafter"/>
</dbReference>
<feature type="transmembrane region" description="Helical" evidence="5">
    <location>
        <begin position="739"/>
        <end position="764"/>
    </location>
</feature>
<evidence type="ECO:0000256" key="5">
    <source>
        <dbReference type="SAM" id="Phobius"/>
    </source>
</evidence>